<evidence type="ECO:0000313" key="2">
    <source>
        <dbReference type="Proteomes" id="UP000274822"/>
    </source>
</evidence>
<dbReference type="Proteomes" id="UP000274822">
    <property type="component" value="Unassembled WGS sequence"/>
</dbReference>
<dbReference type="SUPFAM" id="SSF81901">
    <property type="entry name" value="HCP-like"/>
    <property type="match status" value="1"/>
</dbReference>
<sequence>MALLHNLLYIFRRLGIGEHATQLYLDAAKAGDYLSQKELACRYQVDIGVPMNDDIAFHWLCQFGVSEHAGFSELQYYGDKETKSCSSPK</sequence>
<organism evidence="1 2">
    <name type="scientific">Jimgerdemannia flammicorona</name>
    <dbReference type="NCBI Taxonomy" id="994334"/>
    <lineage>
        <taxon>Eukaryota</taxon>
        <taxon>Fungi</taxon>
        <taxon>Fungi incertae sedis</taxon>
        <taxon>Mucoromycota</taxon>
        <taxon>Mucoromycotina</taxon>
        <taxon>Endogonomycetes</taxon>
        <taxon>Endogonales</taxon>
        <taxon>Endogonaceae</taxon>
        <taxon>Jimgerdemannia</taxon>
    </lineage>
</organism>
<proteinExistence type="predicted"/>
<dbReference type="InterPro" id="IPR011990">
    <property type="entry name" value="TPR-like_helical_dom_sf"/>
</dbReference>
<protein>
    <submittedName>
        <fullName evidence="1">Uncharacterized protein</fullName>
    </submittedName>
</protein>
<gene>
    <name evidence="1" type="ORF">BC938DRAFT_475519</name>
</gene>
<dbReference type="Gene3D" id="1.25.40.10">
    <property type="entry name" value="Tetratricopeptide repeat domain"/>
    <property type="match status" value="1"/>
</dbReference>
<keyword evidence="2" id="KW-1185">Reference proteome</keyword>
<comment type="caution">
    <text evidence="1">The sequence shown here is derived from an EMBL/GenBank/DDBJ whole genome shotgun (WGS) entry which is preliminary data.</text>
</comment>
<dbReference type="AlphaFoldDB" id="A0A433PT48"/>
<accession>A0A433PT48</accession>
<name>A0A433PT48_9FUNG</name>
<evidence type="ECO:0000313" key="1">
    <source>
        <dbReference type="EMBL" id="RUS20690.1"/>
    </source>
</evidence>
<dbReference type="EMBL" id="RBNJ01020920">
    <property type="protein sequence ID" value="RUS20690.1"/>
    <property type="molecule type" value="Genomic_DNA"/>
</dbReference>
<reference evidence="1 2" key="1">
    <citation type="journal article" date="2018" name="New Phytol.">
        <title>Phylogenomics of Endogonaceae and evolution of mycorrhizas within Mucoromycota.</title>
        <authorList>
            <person name="Chang Y."/>
            <person name="Desiro A."/>
            <person name="Na H."/>
            <person name="Sandor L."/>
            <person name="Lipzen A."/>
            <person name="Clum A."/>
            <person name="Barry K."/>
            <person name="Grigoriev I.V."/>
            <person name="Martin F.M."/>
            <person name="Stajich J.E."/>
            <person name="Smith M.E."/>
            <person name="Bonito G."/>
            <person name="Spatafora J.W."/>
        </authorList>
    </citation>
    <scope>NUCLEOTIDE SEQUENCE [LARGE SCALE GENOMIC DNA]</scope>
    <source>
        <strain evidence="1 2">AD002</strain>
    </source>
</reference>